<dbReference type="Proteomes" id="UP000824175">
    <property type="component" value="Unassembled WGS sequence"/>
</dbReference>
<gene>
    <name evidence="1" type="ORF">IAD15_02750</name>
</gene>
<name>A0A9D1KZP7_9FIRM</name>
<reference evidence="1" key="2">
    <citation type="journal article" date="2021" name="PeerJ">
        <title>Extensive microbial diversity within the chicken gut microbiome revealed by metagenomics and culture.</title>
        <authorList>
            <person name="Gilroy R."/>
            <person name="Ravi A."/>
            <person name="Getino M."/>
            <person name="Pursley I."/>
            <person name="Horton D.L."/>
            <person name="Alikhan N.F."/>
            <person name="Baker D."/>
            <person name="Gharbi K."/>
            <person name="Hall N."/>
            <person name="Watson M."/>
            <person name="Adriaenssens E.M."/>
            <person name="Foster-Nyarko E."/>
            <person name="Jarju S."/>
            <person name="Secka A."/>
            <person name="Antonio M."/>
            <person name="Oren A."/>
            <person name="Chaudhuri R.R."/>
            <person name="La Ragione R."/>
            <person name="Hildebrand F."/>
            <person name="Pallen M.J."/>
        </authorList>
    </citation>
    <scope>NUCLEOTIDE SEQUENCE</scope>
    <source>
        <strain evidence="1">CHK195-11698</strain>
    </source>
</reference>
<protein>
    <submittedName>
        <fullName evidence="1">Uncharacterized protein</fullName>
    </submittedName>
</protein>
<dbReference type="AlphaFoldDB" id="A0A9D1KZP7"/>
<proteinExistence type="predicted"/>
<organism evidence="1 2">
    <name type="scientific">Candidatus Fimiplasma intestinipullorum</name>
    <dbReference type="NCBI Taxonomy" id="2840825"/>
    <lineage>
        <taxon>Bacteria</taxon>
        <taxon>Bacillati</taxon>
        <taxon>Bacillota</taxon>
        <taxon>Clostridia</taxon>
        <taxon>Eubacteriales</taxon>
        <taxon>Candidatus Fimiplasma</taxon>
    </lineage>
</organism>
<accession>A0A9D1KZP7</accession>
<reference evidence="1" key="1">
    <citation type="submission" date="2020-10" db="EMBL/GenBank/DDBJ databases">
        <authorList>
            <person name="Gilroy R."/>
        </authorList>
    </citation>
    <scope>NUCLEOTIDE SEQUENCE</scope>
    <source>
        <strain evidence="1">CHK195-11698</strain>
    </source>
</reference>
<dbReference type="EMBL" id="DVMJ01000018">
    <property type="protein sequence ID" value="HIU12969.1"/>
    <property type="molecule type" value="Genomic_DNA"/>
</dbReference>
<sequence length="206" mass="24507">MDRQSTLRYIRAACHLYGVVSFKEMSRLLEYYTTQKYKSNQLVQILEKNDHVLKDIRYNKELVYSDIYFENDQDASSFHQTYGAYKKYVPEQEVFLRYASEQYYEQDPAIQKLTAFLEKQMASHEMAKYMSGQLVDNIVFSLQAEIPVEEILDELLAGFEDEHFLFYLPDFGQKAAYQLEKMLNEVKLNLRRISLRGFTEKERMTS</sequence>
<comment type="caution">
    <text evidence="1">The sequence shown here is derived from an EMBL/GenBank/DDBJ whole genome shotgun (WGS) entry which is preliminary data.</text>
</comment>
<evidence type="ECO:0000313" key="1">
    <source>
        <dbReference type="EMBL" id="HIU12969.1"/>
    </source>
</evidence>
<evidence type="ECO:0000313" key="2">
    <source>
        <dbReference type="Proteomes" id="UP000824175"/>
    </source>
</evidence>